<proteinExistence type="inferred from homology"/>
<dbReference type="Gene3D" id="3.40.309.10">
    <property type="entry name" value="Aldehyde Dehydrogenase, Chain A, domain 2"/>
    <property type="match status" value="1"/>
</dbReference>
<gene>
    <name evidence="5" type="ORF">J2S57_001420</name>
</gene>
<protein>
    <submittedName>
        <fullName evidence="5">Betaine-aldehyde dehydrogenase</fullName>
        <ecNumber evidence="5">1.2.1.8</ecNumber>
    </submittedName>
</protein>
<dbReference type="InterPro" id="IPR015590">
    <property type="entry name" value="Aldehyde_DH_dom"/>
</dbReference>
<evidence type="ECO:0000313" key="6">
    <source>
        <dbReference type="Proteomes" id="UP001235712"/>
    </source>
</evidence>
<dbReference type="PANTHER" id="PTHR11699">
    <property type="entry name" value="ALDEHYDE DEHYDROGENASE-RELATED"/>
    <property type="match status" value="1"/>
</dbReference>
<dbReference type="Pfam" id="PF00171">
    <property type="entry name" value="Aldedh"/>
    <property type="match status" value="1"/>
</dbReference>
<organism evidence="5 6">
    <name type="scientific">Kineosporia succinea</name>
    <dbReference type="NCBI Taxonomy" id="84632"/>
    <lineage>
        <taxon>Bacteria</taxon>
        <taxon>Bacillati</taxon>
        <taxon>Actinomycetota</taxon>
        <taxon>Actinomycetes</taxon>
        <taxon>Kineosporiales</taxon>
        <taxon>Kineosporiaceae</taxon>
        <taxon>Kineosporia</taxon>
    </lineage>
</organism>
<dbReference type="EC" id="1.2.1.8" evidence="5"/>
<dbReference type="PROSITE" id="PS00687">
    <property type="entry name" value="ALDEHYDE_DEHYDR_GLU"/>
    <property type="match status" value="1"/>
</dbReference>
<evidence type="ECO:0000259" key="4">
    <source>
        <dbReference type="Pfam" id="PF00171"/>
    </source>
</evidence>
<dbReference type="PROSITE" id="PS00070">
    <property type="entry name" value="ALDEHYDE_DEHYDR_CYS"/>
    <property type="match status" value="1"/>
</dbReference>
<dbReference type="InterPro" id="IPR016163">
    <property type="entry name" value="Ald_DH_C"/>
</dbReference>
<comment type="similarity">
    <text evidence="3">Belongs to the aldehyde dehydrogenase family.</text>
</comment>
<name>A0ABT9NZ06_9ACTN</name>
<accession>A0ABT9NZ06</accession>
<dbReference type="SUPFAM" id="SSF53720">
    <property type="entry name" value="ALDH-like"/>
    <property type="match status" value="1"/>
</dbReference>
<dbReference type="InterPro" id="IPR016162">
    <property type="entry name" value="Ald_DH_N"/>
</dbReference>
<dbReference type="RefSeq" id="WP_307239698.1">
    <property type="nucleotide sequence ID" value="NZ_JAUSQZ010000001.1"/>
</dbReference>
<dbReference type="GO" id="GO:0008802">
    <property type="term" value="F:betaine-aldehyde dehydrogenase (NAD+) activity"/>
    <property type="evidence" value="ECO:0007669"/>
    <property type="project" value="UniProtKB-EC"/>
</dbReference>
<keyword evidence="6" id="KW-1185">Reference proteome</keyword>
<dbReference type="InterPro" id="IPR016161">
    <property type="entry name" value="Ald_DH/histidinol_DH"/>
</dbReference>
<feature type="domain" description="Aldehyde dehydrogenase" evidence="4">
    <location>
        <begin position="19"/>
        <end position="479"/>
    </location>
</feature>
<dbReference type="Proteomes" id="UP001235712">
    <property type="component" value="Unassembled WGS sequence"/>
</dbReference>
<evidence type="ECO:0000256" key="3">
    <source>
        <dbReference type="RuleBase" id="RU003345"/>
    </source>
</evidence>
<feature type="active site" evidence="2">
    <location>
        <position position="256"/>
    </location>
</feature>
<evidence type="ECO:0000256" key="2">
    <source>
        <dbReference type="PROSITE-ProRule" id="PRU10007"/>
    </source>
</evidence>
<reference evidence="5 6" key="1">
    <citation type="submission" date="2023-07" db="EMBL/GenBank/DDBJ databases">
        <title>Sequencing the genomes of 1000 actinobacteria strains.</title>
        <authorList>
            <person name="Klenk H.-P."/>
        </authorList>
    </citation>
    <scope>NUCLEOTIDE SEQUENCE [LARGE SCALE GENOMIC DNA]</scope>
    <source>
        <strain evidence="5 6">DSM 44388</strain>
    </source>
</reference>
<keyword evidence="1 3" id="KW-0560">Oxidoreductase</keyword>
<dbReference type="EMBL" id="JAUSQZ010000001">
    <property type="protein sequence ID" value="MDP9825671.1"/>
    <property type="molecule type" value="Genomic_DNA"/>
</dbReference>
<dbReference type="Gene3D" id="3.40.605.10">
    <property type="entry name" value="Aldehyde Dehydrogenase, Chain A, domain 1"/>
    <property type="match status" value="1"/>
</dbReference>
<evidence type="ECO:0000313" key="5">
    <source>
        <dbReference type="EMBL" id="MDP9825671.1"/>
    </source>
</evidence>
<dbReference type="NCBIfam" id="NF045736">
    <property type="entry name" value="PaDhStyDRhodo"/>
    <property type="match status" value="1"/>
</dbReference>
<comment type="caution">
    <text evidence="5">The sequence shown here is derived from an EMBL/GenBank/DDBJ whole genome shotgun (WGS) entry which is preliminary data.</text>
</comment>
<dbReference type="InterPro" id="IPR016160">
    <property type="entry name" value="Ald_DH_CS_CYS"/>
</dbReference>
<dbReference type="InterPro" id="IPR029510">
    <property type="entry name" value="Ald_DH_CS_GLU"/>
</dbReference>
<evidence type="ECO:0000256" key="1">
    <source>
        <dbReference type="ARBA" id="ARBA00023002"/>
    </source>
</evidence>
<sequence>MTVNTGFTTELFIDGVWSPAEDTFDNLEPSTGALLTKVSSGTAADIDRAVRAARKALEGEWGATSGPARSLLLSRLADLIERDTAVLTQLEARDIGKPLIQPNLLDLPNTIATFRHFAGWADKVQGQTIPTAGYQGRPTLSYTLREPIGVIGAIIPWNTPLMIAAWKLAPGLAAGNTFVVKPSEDAPLSILHLAKLIEEAGFPAGTVNVVPGLGETAGVALVEHPDVDKISFTGSPEVGRSIQRAVADTFKRVVLELGGKSPQIVLEDADVEAAVQGVAMGLFFNQGEVCAAGTRILVHRSLYDTVVEALGKAAQAQVLGDPLDPGTTMGALVNASQKQRVEEYIEKGRAEGARVVAGGEAHEGDGFFVRPTIFADVDNSSTIAREEIFGPVGAVIPFDTVDEALKLANDTIYGLAATIWTRDITTAHTLAAKVRAGAVAINGWAPIDPALPWGGMKTSGIGRELGWSGILANTEEKVVTVVL</sequence>